<dbReference type="Proteomes" id="UP000823896">
    <property type="component" value="Unassembled WGS sequence"/>
</dbReference>
<accession>A0A9D2NNX3</accession>
<evidence type="ECO:0008006" key="3">
    <source>
        <dbReference type="Google" id="ProtNLM"/>
    </source>
</evidence>
<evidence type="ECO:0000313" key="1">
    <source>
        <dbReference type="EMBL" id="HJC35777.1"/>
    </source>
</evidence>
<protein>
    <recommendedName>
        <fullName evidence="3">DUF5590 domain-containing protein</fullName>
    </recommendedName>
</protein>
<reference evidence="1" key="2">
    <citation type="submission" date="2021-04" db="EMBL/GenBank/DDBJ databases">
        <authorList>
            <person name="Gilroy R."/>
        </authorList>
    </citation>
    <scope>NUCLEOTIDE SEQUENCE</scope>
    <source>
        <strain evidence="1">CHK187-11901</strain>
    </source>
</reference>
<dbReference type="AlphaFoldDB" id="A0A9D2NNX3"/>
<comment type="caution">
    <text evidence="1">The sequence shown here is derived from an EMBL/GenBank/DDBJ whole genome shotgun (WGS) entry which is preliminary data.</text>
</comment>
<dbReference type="EMBL" id="DWWM01000006">
    <property type="protein sequence ID" value="HJC35777.1"/>
    <property type="molecule type" value="Genomic_DNA"/>
</dbReference>
<reference evidence="1" key="1">
    <citation type="journal article" date="2021" name="PeerJ">
        <title>Extensive microbial diversity within the chicken gut microbiome revealed by metagenomics and culture.</title>
        <authorList>
            <person name="Gilroy R."/>
            <person name="Ravi A."/>
            <person name="Getino M."/>
            <person name="Pursley I."/>
            <person name="Horton D.L."/>
            <person name="Alikhan N.F."/>
            <person name="Baker D."/>
            <person name="Gharbi K."/>
            <person name="Hall N."/>
            <person name="Watson M."/>
            <person name="Adriaenssens E.M."/>
            <person name="Foster-Nyarko E."/>
            <person name="Jarju S."/>
            <person name="Secka A."/>
            <person name="Antonio M."/>
            <person name="Oren A."/>
            <person name="Chaudhuri R.R."/>
            <person name="La Ragione R."/>
            <person name="Hildebrand F."/>
            <person name="Pallen M.J."/>
        </authorList>
    </citation>
    <scope>NUCLEOTIDE SEQUENCE</scope>
    <source>
        <strain evidence="1">CHK187-11901</strain>
    </source>
</reference>
<sequence>MKQKINGRSICLTVFLALLLLIVIASLWALFVSGPARAYEVRLAQEEAAITSQHDAVGNLHRHVFRYVTYSGEDNQNYYWFNTEGQVITTRAKGTRDDDAARAAAEQLGLSAESVTLGYGYENPVYVLESGNTTLLLDYDTLEQVDEREVSADE</sequence>
<organism evidence="1 2">
    <name type="scientific">Candidatus Merdibacter merdavium</name>
    <dbReference type="NCBI Taxonomy" id="2838692"/>
    <lineage>
        <taxon>Bacteria</taxon>
        <taxon>Bacillati</taxon>
        <taxon>Bacillota</taxon>
        <taxon>Erysipelotrichia</taxon>
        <taxon>Erysipelotrichales</taxon>
        <taxon>Erysipelotrichaceae</taxon>
        <taxon>Merdibacter</taxon>
    </lineage>
</organism>
<name>A0A9D2NNX3_9FIRM</name>
<evidence type="ECO:0000313" key="2">
    <source>
        <dbReference type="Proteomes" id="UP000823896"/>
    </source>
</evidence>
<proteinExistence type="predicted"/>
<gene>
    <name evidence="1" type="ORF">H9702_01435</name>
</gene>